<dbReference type="InterPro" id="IPR006698">
    <property type="entry name" value="UPF0229"/>
</dbReference>
<dbReference type="PANTHER" id="PTHR30510:SF2">
    <property type="entry name" value="UPF0229 PROTEIN YEAH"/>
    <property type="match status" value="1"/>
</dbReference>
<dbReference type="SUPFAM" id="SSF53300">
    <property type="entry name" value="vWA-like"/>
    <property type="match status" value="1"/>
</dbReference>
<dbReference type="Pfam" id="PF04285">
    <property type="entry name" value="DUF444"/>
    <property type="match status" value="1"/>
</dbReference>
<organism evidence="2 3">
    <name type="scientific">Pelotalea chapellei</name>
    <dbReference type="NCBI Taxonomy" id="44671"/>
    <lineage>
        <taxon>Bacteria</taxon>
        <taxon>Pseudomonadati</taxon>
        <taxon>Thermodesulfobacteriota</taxon>
        <taxon>Desulfuromonadia</taxon>
        <taxon>Geobacterales</taxon>
        <taxon>Geobacteraceae</taxon>
        <taxon>Pelotalea</taxon>
    </lineage>
</organism>
<reference evidence="2 3" key="1">
    <citation type="submission" date="2021-05" db="EMBL/GenBank/DDBJ databases">
        <title>The draft genome of Geobacter chapellei DSM 13688.</title>
        <authorList>
            <person name="Xu Z."/>
            <person name="Masuda Y."/>
            <person name="Itoh H."/>
            <person name="Senoo K."/>
        </authorList>
    </citation>
    <scope>NUCLEOTIDE SEQUENCE [LARGE SCALE GENOMIC DNA]</scope>
    <source>
        <strain evidence="2 3">DSM 13688</strain>
    </source>
</reference>
<dbReference type="InterPro" id="IPR036465">
    <property type="entry name" value="vWFA_dom_sf"/>
</dbReference>
<evidence type="ECO:0000313" key="2">
    <source>
        <dbReference type="EMBL" id="MBT1072828.1"/>
    </source>
</evidence>
<dbReference type="Proteomes" id="UP000784128">
    <property type="component" value="Unassembled WGS sequence"/>
</dbReference>
<dbReference type="RefSeq" id="WP_214300220.1">
    <property type="nucleotide sequence ID" value="NZ_JAHDYS010000013.1"/>
</dbReference>
<gene>
    <name evidence="2" type="ORF">KJB30_13615</name>
</gene>
<feature type="region of interest" description="Disordered" evidence="1">
    <location>
        <begin position="131"/>
        <end position="186"/>
    </location>
</feature>
<accession>A0ABS5UAW4</accession>
<sequence length="462" mass="51749">MKNLPDEKIDPVQSNANLVLSGSEARLRKEHDTVGMEHGVPPEEHEESLFSSFNRSPYAFHDLFMLRQAVAPHASVIVQMKTLDELLERDRRREKDGFPRKIQVGRLVKAKRGAKGQVVVVVPSTEEEKFYHDAVIRPPDEGRNAGGTGDEEEGEVLGEQQARDDEGQPGGGPGQGGEESHDMESSAYELGKTLTEQFQLPNLKEKGKRRSLTRYTHDLTDRNRGSGQILDKKATLRRILGTNRALGNMPDDQPVDPTRFLIAPSDKVYRTLSMEKDWEPQAVVFFVRDYSGSMAGKVTDLVVTQHVLIYSWLIYQYAGQVESRFILHDTQAKEVPDFNTYYNSRVAGGTQVSSAYQLVNEIVAEAGLARDYNIYVFHGTDGDDWDTHGEFALPELEKMLGYVSRMGITIAEHSDMTGGTDVAHYLEKSGLLKSKPHLIRMDAMEESADEGRVIEGIRKLIS</sequence>
<dbReference type="EMBL" id="JAHDYS010000013">
    <property type="protein sequence ID" value="MBT1072828.1"/>
    <property type="molecule type" value="Genomic_DNA"/>
</dbReference>
<protein>
    <submittedName>
        <fullName evidence="2">DUF444 family protein</fullName>
    </submittedName>
</protein>
<name>A0ABS5UAW4_9BACT</name>
<feature type="compositionally biased region" description="Basic and acidic residues" evidence="1">
    <location>
        <begin position="131"/>
        <end position="143"/>
    </location>
</feature>
<feature type="compositionally biased region" description="Gly residues" evidence="1">
    <location>
        <begin position="168"/>
        <end position="177"/>
    </location>
</feature>
<evidence type="ECO:0000313" key="3">
    <source>
        <dbReference type="Proteomes" id="UP000784128"/>
    </source>
</evidence>
<comment type="caution">
    <text evidence="2">The sequence shown here is derived from an EMBL/GenBank/DDBJ whole genome shotgun (WGS) entry which is preliminary data.</text>
</comment>
<dbReference type="PANTHER" id="PTHR30510">
    <property type="entry name" value="UPF0229 PROTEIN YEAH"/>
    <property type="match status" value="1"/>
</dbReference>
<dbReference type="NCBIfam" id="NF003712">
    <property type="entry name" value="PRK05325.2-4"/>
    <property type="match status" value="1"/>
</dbReference>
<proteinExistence type="predicted"/>
<evidence type="ECO:0000256" key="1">
    <source>
        <dbReference type="SAM" id="MobiDB-lite"/>
    </source>
</evidence>
<keyword evidence="3" id="KW-1185">Reference proteome</keyword>